<keyword evidence="5 10" id="KW-0812">Transmembrane</keyword>
<dbReference type="InterPro" id="IPR001193">
    <property type="entry name" value="MBTPS2"/>
</dbReference>
<evidence type="ECO:0000259" key="11">
    <source>
        <dbReference type="Pfam" id="PF02163"/>
    </source>
</evidence>
<gene>
    <name evidence="12" type="ORF">LARSCL_LOCUS451</name>
</gene>
<dbReference type="PANTHER" id="PTHR13325">
    <property type="entry name" value="PROTEASE M50 MEMBRANE-BOUND TRANSCRIPTION FACTOR SITE 2 PROTEASE"/>
    <property type="match status" value="1"/>
</dbReference>
<evidence type="ECO:0000256" key="1">
    <source>
        <dbReference type="ARBA" id="ARBA00001350"/>
    </source>
</evidence>
<comment type="catalytic activity">
    <reaction evidence="1">
        <text>Cleaves several transcription factors that are type-2 transmembrane proteins within membrane-spanning domains. Known substrates include sterol regulatory element-binding protein (SREBP) -1, SREBP-2 and forms of the transcriptional activator ATF6. SREBP-2 is cleaved at the site 477-DRSRILL-|-CVLTFLCLSFNPLTSLLQWGGA-505. The residues Asn-Pro, 11 residues distal to the site of cleavage in the membrane-spanning domain, are important for cleavage by S2P endopeptidase. Replacement of either of these residues does not prevent cleavage, but there is no cleavage if both of these residues are replaced.</text>
        <dbReference type="EC" id="3.4.24.85"/>
    </reaction>
</comment>
<reference evidence="12 13" key="1">
    <citation type="submission" date="2024-04" db="EMBL/GenBank/DDBJ databases">
        <authorList>
            <person name="Rising A."/>
            <person name="Reimegard J."/>
            <person name="Sonavane S."/>
            <person name="Akerstrom W."/>
            <person name="Nylinder S."/>
            <person name="Hedman E."/>
            <person name="Kallberg Y."/>
        </authorList>
    </citation>
    <scope>NUCLEOTIDE SEQUENCE [LARGE SCALE GENOMIC DNA]</scope>
</reference>
<feature type="transmembrane region" description="Helical" evidence="10">
    <location>
        <begin position="190"/>
        <end position="212"/>
    </location>
</feature>
<dbReference type="GO" id="GO:0004222">
    <property type="term" value="F:metalloendopeptidase activity"/>
    <property type="evidence" value="ECO:0007669"/>
    <property type="project" value="InterPro"/>
</dbReference>
<evidence type="ECO:0000256" key="3">
    <source>
        <dbReference type="ARBA" id="ARBA00012347"/>
    </source>
</evidence>
<dbReference type="PANTHER" id="PTHR13325:SF3">
    <property type="entry name" value="MEMBRANE-BOUND TRANSCRIPTION FACTOR SITE-2 PROTEASE"/>
    <property type="match status" value="1"/>
</dbReference>
<protein>
    <recommendedName>
        <fullName evidence="4">Membrane-bound transcription factor site-2 protease</fullName>
        <ecNumber evidence="3">3.4.24.85</ecNumber>
    </recommendedName>
    <alternativeName>
        <fullName evidence="8">Endopeptidase S2P</fullName>
    </alternativeName>
</protein>
<dbReference type="EC" id="3.4.24.85" evidence="3"/>
<sequence>MSNLLFIGSIVIIFGIIYFLDLIFKSCMLFPYIKFLHDTGLVIKPLTICWETTQLNRPFMRCGSIKPVCLRRWFQVGAFIVSLSVIPALCILFVPVLQFLSYDDSTPILMPIIPGLNLPYSQLLHYSLSLFICVTFHEFGHALAASREKVPIEGFGLAIFGIFPIAYVRMSVEHLRQMNVSQQLRIYAAGIWHNLVLAAVALALVSASPFILKPMYQQGNGVTVIDVKQDSGLGQKGGLMVNDVIIGVDECLIRTENDWKLCINQEYAKLQSGFCVHETFYKKEDISIKKNGTSSNCCPETSRNMCFSFSDPNLDELMCLPARKLAEDAKMCVDNQDCWQELCLIPVLDSDSERFLRIKVSSRKAVFYVGRIEEVFSSVAVSPWVSEYAAVYYVDMYELFIGYIFSFSCGLAILNTIPLFWLDGNYIIECIVNGYLKSFISRFSYRHMLVFALKMAGCVGLLLCTLIALLKFDIYNS</sequence>
<dbReference type="GO" id="GO:0012505">
    <property type="term" value="C:endomembrane system"/>
    <property type="evidence" value="ECO:0007669"/>
    <property type="project" value="UniProtKB-SubCell"/>
</dbReference>
<evidence type="ECO:0000256" key="6">
    <source>
        <dbReference type="ARBA" id="ARBA00022989"/>
    </source>
</evidence>
<evidence type="ECO:0000313" key="13">
    <source>
        <dbReference type="Proteomes" id="UP001497382"/>
    </source>
</evidence>
<evidence type="ECO:0000256" key="8">
    <source>
        <dbReference type="ARBA" id="ARBA00032658"/>
    </source>
</evidence>
<dbReference type="EMBL" id="CAXIEN010000002">
    <property type="protein sequence ID" value="CAL1261522.1"/>
    <property type="molecule type" value="Genomic_DNA"/>
</dbReference>
<comment type="caution">
    <text evidence="12">The sequence shown here is derived from an EMBL/GenBank/DDBJ whole genome shotgun (WGS) entry which is preliminary data.</text>
</comment>
<evidence type="ECO:0000256" key="2">
    <source>
        <dbReference type="ARBA" id="ARBA00004127"/>
    </source>
</evidence>
<evidence type="ECO:0000313" key="12">
    <source>
        <dbReference type="EMBL" id="CAL1261522.1"/>
    </source>
</evidence>
<feature type="transmembrane region" description="Helical" evidence="10">
    <location>
        <begin position="152"/>
        <end position="170"/>
    </location>
</feature>
<dbReference type="GO" id="GO:0031293">
    <property type="term" value="P:membrane protein intracellular domain proteolysis"/>
    <property type="evidence" value="ECO:0007669"/>
    <property type="project" value="TreeGrafter"/>
</dbReference>
<name>A0AAV1YS08_9ARAC</name>
<feature type="transmembrane region" description="Helical" evidence="10">
    <location>
        <begin position="120"/>
        <end position="140"/>
    </location>
</feature>
<dbReference type="Proteomes" id="UP001497382">
    <property type="component" value="Unassembled WGS sequence"/>
</dbReference>
<feature type="transmembrane region" description="Helical" evidence="10">
    <location>
        <begin position="6"/>
        <end position="24"/>
    </location>
</feature>
<dbReference type="PRINTS" id="PR01000">
    <property type="entry name" value="SREBPS2PTASE"/>
</dbReference>
<keyword evidence="7 10" id="KW-0472">Membrane</keyword>
<dbReference type="GO" id="GO:1905897">
    <property type="term" value="P:regulation of response to endoplasmic reticulum stress"/>
    <property type="evidence" value="ECO:0007669"/>
    <property type="project" value="TreeGrafter"/>
</dbReference>
<dbReference type="InterPro" id="IPR008915">
    <property type="entry name" value="Peptidase_M50"/>
</dbReference>
<feature type="transmembrane region" description="Helical" evidence="10">
    <location>
        <begin position="400"/>
        <end position="422"/>
    </location>
</feature>
<evidence type="ECO:0000256" key="7">
    <source>
        <dbReference type="ARBA" id="ARBA00023136"/>
    </source>
</evidence>
<comment type="subcellular location">
    <subcellularLocation>
        <location evidence="2">Endomembrane system</location>
        <topology evidence="2">Multi-pass membrane protein</topology>
    </subcellularLocation>
</comment>
<dbReference type="AlphaFoldDB" id="A0AAV1YS08"/>
<organism evidence="12 13">
    <name type="scientific">Larinioides sclopetarius</name>
    <dbReference type="NCBI Taxonomy" id="280406"/>
    <lineage>
        <taxon>Eukaryota</taxon>
        <taxon>Metazoa</taxon>
        <taxon>Ecdysozoa</taxon>
        <taxon>Arthropoda</taxon>
        <taxon>Chelicerata</taxon>
        <taxon>Arachnida</taxon>
        <taxon>Araneae</taxon>
        <taxon>Araneomorphae</taxon>
        <taxon>Entelegynae</taxon>
        <taxon>Araneoidea</taxon>
        <taxon>Araneidae</taxon>
        <taxon>Larinioides</taxon>
    </lineage>
</organism>
<feature type="transmembrane region" description="Helical" evidence="10">
    <location>
        <begin position="76"/>
        <end position="100"/>
    </location>
</feature>
<evidence type="ECO:0000256" key="10">
    <source>
        <dbReference type="SAM" id="Phobius"/>
    </source>
</evidence>
<evidence type="ECO:0000256" key="9">
    <source>
        <dbReference type="ARBA" id="ARBA00045828"/>
    </source>
</evidence>
<feature type="domain" description="Peptidase M50" evidence="11">
    <location>
        <begin position="127"/>
        <end position="452"/>
    </location>
</feature>
<dbReference type="Pfam" id="PF02163">
    <property type="entry name" value="Peptidase_M50"/>
    <property type="match status" value="1"/>
</dbReference>
<keyword evidence="6 10" id="KW-1133">Transmembrane helix</keyword>
<accession>A0AAV1YS08</accession>
<dbReference type="GO" id="GO:0016020">
    <property type="term" value="C:membrane"/>
    <property type="evidence" value="ECO:0007669"/>
    <property type="project" value="InterPro"/>
</dbReference>
<evidence type="ECO:0000256" key="5">
    <source>
        <dbReference type="ARBA" id="ARBA00022692"/>
    </source>
</evidence>
<dbReference type="GO" id="GO:0005737">
    <property type="term" value="C:cytoplasm"/>
    <property type="evidence" value="ECO:0007669"/>
    <property type="project" value="TreeGrafter"/>
</dbReference>
<proteinExistence type="predicted"/>
<comment type="function">
    <text evidence="9">Zinc metalloprotease that mediates intramembrane proteolysis of proteins such as ATF6, ATF6B, SREBF1/SREBP1 and SREBF2/SREBP2. Catalyzes the second step in the proteolytic activation of the sterol regulatory element-binding proteins (SREBPs) SREBF1/SREBP1 and SREBF2/SREBP2: cleaves SREBPs within the first transmembrane segment, thereby releasing the N-terminal segment with a portion of the transmembrane segment attached. Mature N-terminal SREBP fragments shuttle to the nucleus and activate gene transcription. Also mediates the second step in the proteolytic activation of the cyclic AMP-dependent transcription factor ATF-6 (ATF6 and ATF6B). Involved in intramembrane proteolysis during bone formation. In astrocytes and osteoblasts, upon DNA damage and ER stress, mediates the second step of the regulated intramembrane proteolytic activation of the transcription factor CREB3L1, leading to the inhibition of cell-cycle progression.</text>
</comment>
<evidence type="ECO:0000256" key="4">
    <source>
        <dbReference type="ARBA" id="ARBA00014400"/>
    </source>
</evidence>
<keyword evidence="13" id="KW-1185">Reference proteome</keyword>
<feature type="transmembrane region" description="Helical" evidence="10">
    <location>
        <begin position="443"/>
        <end position="470"/>
    </location>
</feature>